<feature type="domain" description="Peptidase S11 D-alanyl-D-alanine carboxypeptidase A N-terminal" evidence="2">
    <location>
        <begin position="129"/>
        <end position="336"/>
    </location>
</feature>
<dbReference type="RefSeq" id="WP_344780703.1">
    <property type="nucleotide sequence ID" value="NZ_BAABAF010000002.1"/>
</dbReference>
<feature type="transmembrane region" description="Helical" evidence="1">
    <location>
        <begin position="63"/>
        <end position="86"/>
    </location>
</feature>
<dbReference type="SUPFAM" id="SSF56601">
    <property type="entry name" value="beta-lactamase/transpeptidase-like"/>
    <property type="match status" value="1"/>
</dbReference>
<dbReference type="Pfam" id="PF00768">
    <property type="entry name" value="Peptidase_S11"/>
    <property type="match status" value="1"/>
</dbReference>
<keyword evidence="1" id="KW-0472">Membrane</keyword>
<sequence>MRSADAPRALSWWDESSVAVAPAHGAGDAGAGGPAAYTDQADLPPMVWLLSARPRRSALRPGVLVPMGLIVAIVIAYCVTMIVWPLQAVAPTVQRAQVSAVTAPAASFTWPRAGAAGVGVKGFGAPAESAQSQSAIASITKVVTALLVLDRMPLKVGEQGPDFRFGYADRAQYWQYLRRNESALDVPVGGVLTQYQMMEGMLIASASNYAARLAGNLWPTDQSFASAASGWLDAHGITGITITDPTGFDPGNTATPAALIELAQQAMANPVIAEIVAKRSVTLPGAGTITNTNELLSDLGVAGLKTGTLDGYNVVAVKDITVGSTQVRVAAVALNQPDSKTRWRLARDLFAQVQTQLQATPALPAGTVVGTARTVWGERVPVVTATAASVVLWNGASATTTATIALGDHRGTGDRVGTLTATGPLNTVTVDVALQHDIDGPSPWWRITHPLQLLGVD</sequence>
<protein>
    <recommendedName>
        <fullName evidence="2">Peptidase S11 D-alanyl-D-alanine carboxypeptidase A N-terminal domain-containing protein</fullName>
    </recommendedName>
</protein>
<reference evidence="4" key="1">
    <citation type="journal article" date="2019" name="Int. J. Syst. Evol. Microbiol.">
        <title>The Global Catalogue of Microorganisms (GCM) 10K type strain sequencing project: providing services to taxonomists for standard genome sequencing and annotation.</title>
        <authorList>
            <consortium name="The Broad Institute Genomics Platform"/>
            <consortium name="The Broad Institute Genome Sequencing Center for Infectious Disease"/>
            <person name="Wu L."/>
            <person name="Ma J."/>
        </authorList>
    </citation>
    <scope>NUCLEOTIDE SEQUENCE [LARGE SCALE GENOMIC DNA]</scope>
    <source>
        <strain evidence="4">JCM 16950</strain>
    </source>
</reference>
<keyword evidence="1" id="KW-0812">Transmembrane</keyword>
<comment type="caution">
    <text evidence="3">The sequence shown here is derived from an EMBL/GenBank/DDBJ whole genome shotgun (WGS) entry which is preliminary data.</text>
</comment>
<evidence type="ECO:0000259" key="2">
    <source>
        <dbReference type="Pfam" id="PF00768"/>
    </source>
</evidence>
<keyword evidence="1" id="KW-1133">Transmembrane helix</keyword>
<dbReference type="Proteomes" id="UP001500540">
    <property type="component" value="Unassembled WGS sequence"/>
</dbReference>
<dbReference type="InterPro" id="IPR012338">
    <property type="entry name" value="Beta-lactam/transpept-like"/>
</dbReference>
<dbReference type="InterPro" id="IPR001967">
    <property type="entry name" value="Peptidase_S11_N"/>
</dbReference>
<proteinExistence type="predicted"/>
<accession>A0ABP7G650</accession>
<organism evidence="3 4">
    <name type="scientific">Microbacterium kribbense</name>
    <dbReference type="NCBI Taxonomy" id="433645"/>
    <lineage>
        <taxon>Bacteria</taxon>
        <taxon>Bacillati</taxon>
        <taxon>Actinomycetota</taxon>
        <taxon>Actinomycetes</taxon>
        <taxon>Micrococcales</taxon>
        <taxon>Microbacteriaceae</taxon>
        <taxon>Microbacterium</taxon>
    </lineage>
</organism>
<name>A0ABP7G650_9MICO</name>
<evidence type="ECO:0000313" key="4">
    <source>
        <dbReference type="Proteomes" id="UP001500540"/>
    </source>
</evidence>
<gene>
    <name evidence="3" type="ORF">GCM10022240_07590</name>
</gene>
<keyword evidence="4" id="KW-1185">Reference proteome</keyword>
<dbReference type="EMBL" id="BAABAF010000002">
    <property type="protein sequence ID" value="GAA3757260.1"/>
    <property type="molecule type" value="Genomic_DNA"/>
</dbReference>
<evidence type="ECO:0000313" key="3">
    <source>
        <dbReference type="EMBL" id="GAA3757260.1"/>
    </source>
</evidence>
<evidence type="ECO:0000256" key="1">
    <source>
        <dbReference type="SAM" id="Phobius"/>
    </source>
</evidence>
<dbReference type="Gene3D" id="3.40.710.10">
    <property type="entry name" value="DD-peptidase/beta-lactamase superfamily"/>
    <property type="match status" value="1"/>
</dbReference>